<reference evidence="3" key="1">
    <citation type="journal article" date="2019" name="Int. J. Syst. Evol. Microbiol.">
        <title>The Global Catalogue of Microorganisms (GCM) 10K type strain sequencing project: providing services to taxonomists for standard genome sequencing and annotation.</title>
        <authorList>
            <consortium name="The Broad Institute Genomics Platform"/>
            <consortium name="The Broad Institute Genome Sequencing Center for Infectious Disease"/>
            <person name="Wu L."/>
            <person name="Ma J."/>
        </authorList>
    </citation>
    <scope>NUCLEOTIDE SEQUENCE [LARGE SCALE GENOMIC DNA]</scope>
    <source>
        <strain evidence="3">CGMCC 4.7204</strain>
    </source>
</reference>
<dbReference type="SUPFAM" id="SSF46955">
    <property type="entry name" value="Putative DNA-binding domain"/>
    <property type="match status" value="1"/>
</dbReference>
<dbReference type="InterPro" id="IPR009061">
    <property type="entry name" value="DNA-bd_dom_put_sf"/>
</dbReference>
<dbReference type="RefSeq" id="WP_378554822.1">
    <property type="nucleotide sequence ID" value="NZ_JBHSBA010000016.1"/>
</dbReference>
<dbReference type="InterPro" id="IPR036388">
    <property type="entry name" value="WH-like_DNA-bd_sf"/>
</dbReference>
<dbReference type="Proteomes" id="UP001595767">
    <property type="component" value="Unassembled WGS sequence"/>
</dbReference>
<organism evidence="2 3">
    <name type="scientific">Nocardia rhizosphaerae</name>
    <dbReference type="NCBI Taxonomy" id="1691571"/>
    <lineage>
        <taxon>Bacteria</taxon>
        <taxon>Bacillati</taxon>
        <taxon>Actinomycetota</taxon>
        <taxon>Actinomycetes</taxon>
        <taxon>Mycobacteriales</taxon>
        <taxon>Nocardiaceae</taxon>
        <taxon>Nocardia</taxon>
    </lineage>
</organism>
<evidence type="ECO:0000313" key="2">
    <source>
        <dbReference type="EMBL" id="MFC4128939.1"/>
    </source>
</evidence>
<dbReference type="InterPro" id="IPR041657">
    <property type="entry name" value="HTH_17"/>
</dbReference>
<gene>
    <name evidence="2" type="ORF">ACFOW8_28815</name>
</gene>
<dbReference type="Gene3D" id="1.10.10.10">
    <property type="entry name" value="Winged helix-like DNA-binding domain superfamily/Winged helix DNA-binding domain"/>
    <property type="match status" value="1"/>
</dbReference>
<evidence type="ECO:0000313" key="3">
    <source>
        <dbReference type="Proteomes" id="UP001595767"/>
    </source>
</evidence>
<feature type="domain" description="Helix-turn-helix" evidence="1">
    <location>
        <begin position="23"/>
        <end position="72"/>
    </location>
</feature>
<name>A0ABV8LF82_9NOCA</name>
<evidence type="ECO:0000259" key="1">
    <source>
        <dbReference type="Pfam" id="PF12728"/>
    </source>
</evidence>
<comment type="caution">
    <text evidence="2">The sequence shown here is derived from an EMBL/GenBank/DDBJ whole genome shotgun (WGS) entry which is preliminary data.</text>
</comment>
<protein>
    <submittedName>
        <fullName evidence="2">Helix-turn-helix transcriptional regulator</fullName>
    </submittedName>
</protein>
<dbReference type="Pfam" id="PF12728">
    <property type="entry name" value="HTH_17"/>
    <property type="match status" value="1"/>
</dbReference>
<sequence length="77" mass="8644">MATNTKQPKAISSSTVAADRLWTIDELAAYLQVSKPTIYDWRLSGYGPPASRIGRHLRWEPTVVRTWVAERSEVDAA</sequence>
<keyword evidence="3" id="KW-1185">Reference proteome</keyword>
<accession>A0ABV8LF82</accession>
<dbReference type="EMBL" id="JBHSBA010000016">
    <property type="protein sequence ID" value="MFC4128939.1"/>
    <property type="molecule type" value="Genomic_DNA"/>
</dbReference>
<proteinExistence type="predicted"/>